<keyword evidence="1" id="KW-0812">Transmembrane</keyword>
<keyword evidence="3" id="KW-1185">Reference proteome</keyword>
<keyword evidence="1" id="KW-1133">Transmembrane helix</keyword>
<protein>
    <submittedName>
        <fullName evidence="2">Uncharacterized protein</fullName>
    </submittedName>
</protein>
<evidence type="ECO:0000313" key="3">
    <source>
        <dbReference type="Proteomes" id="UP000240357"/>
    </source>
</evidence>
<evidence type="ECO:0000256" key="1">
    <source>
        <dbReference type="SAM" id="Phobius"/>
    </source>
</evidence>
<dbReference type="InterPro" id="IPR036927">
    <property type="entry name" value="Cyt_c_oxase-like_su1_sf"/>
</dbReference>
<feature type="transmembrane region" description="Helical" evidence="1">
    <location>
        <begin position="41"/>
        <end position="65"/>
    </location>
</feature>
<dbReference type="SUPFAM" id="SSF81442">
    <property type="entry name" value="Cytochrome c oxidase subunit I-like"/>
    <property type="match status" value="1"/>
</dbReference>
<reference evidence="2 3" key="1">
    <citation type="submission" date="2018-03" db="EMBL/GenBank/DDBJ databases">
        <title>Adhaeribacter sp. HMF7605 Genome sequencing and assembly.</title>
        <authorList>
            <person name="Kang H."/>
            <person name="Kang J."/>
            <person name="Cha I."/>
            <person name="Kim H."/>
            <person name="Joh K."/>
        </authorList>
    </citation>
    <scope>NUCLEOTIDE SEQUENCE [LARGE SCALE GENOMIC DNA]</scope>
    <source>
        <strain evidence="2 3">HMF7605</strain>
    </source>
</reference>
<dbReference type="AlphaFoldDB" id="A0A2T2YGG7"/>
<dbReference type="Gene3D" id="1.20.210.10">
    <property type="entry name" value="Cytochrome c oxidase-like, subunit I domain"/>
    <property type="match status" value="1"/>
</dbReference>
<comment type="caution">
    <text evidence="2">The sequence shown here is derived from an EMBL/GenBank/DDBJ whole genome shotgun (WGS) entry which is preliminary data.</text>
</comment>
<evidence type="ECO:0000313" key="2">
    <source>
        <dbReference type="EMBL" id="PSR54600.1"/>
    </source>
</evidence>
<dbReference type="EMBL" id="PYFT01000001">
    <property type="protein sequence ID" value="PSR54600.1"/>
    <property type="molecule type" value="Genomic_DNA"/>
</dbReference>
<sequence length="149" mass="16980">MFNAMANKPHWFMFLLIPMILLLAITRIGNTIDIQIHNTYIVINPIHFGLLLSVILGSFGGLYWLVRKKKLIYWMTIAHVLVTGIGLLSITGFSLKPDILNGTSGNSFYNYEQYQTIIMIISIAMLVWLLCQILFFINVAAGVMRNKEK</sequence>
<feature type="transmembrane region" description="Helical" evidence="1">
    <location>
        <begin position="72"/>
        <end position="94"/>
    </location>
</feature>
<proteinExistence type="predicted"/>
<feature type="transmembrane region" description="Helical" evidence="1">
    <location>
        <begin position="114"/>
        <end position="141"/>
    </location>
</feature>
<gene>
    <name evidence="2" type="ORF">AHMF7605_14335</name>
</gene>
<name>A0A2T2YGG7_9BACT</name>
<keyword evidence="1" id="KW-0472">Membrane</keyword>
<accession>A0A2T2YGG7</accession>
<dbReference type="Proteomes" id="UP000240357">
    <property type="component" value="Unassembled WGS sequence"/>
</dbReference>
<organism evidence="2 3">
    <name type="scientific">Adhaeribacter arboris</name>
    <dbReference type="NCBI Taxonomy" id="2072846"/>
    <lineage>
        <taxon>Bacteria</taxon>
        <taxon>Pseudomonadati</taxon>
        <taxon>Bacteroidota</taxon>
        <taxon>Cytophagia</taxon>
        <taxon>Cytophagales</taxon>
        <taxon>Hymenobacteraceae</taxon>
        <taxon>Adhaeribacter</taxon>
    </lineage>
</organism>